<name>A0A7R9KEX1_9ACAR</name>
<evidence type="ECO:0000313" key="1">
    <source>
        <dbReference type="EMBL" id="CAD7621679.1"/>
    </source>
</evidence>
<evidence type="ECO:0000313" key="2">
    <source>
        <dbReference type="Proteomes" id="UP000759131"/>
    </source>
</evidence>
<sequence>MFYTNRLCEPDFTIDSAFVDKYCDLGSDVITLFADNTVYQLTINTTDPINPVFVYNRSQPLKEWSKRYIGDFVKFGHSYYHLIPKLKNITYNKLTIDEIRRYLSQTTAGFAFNDYFYLFAGNRVCRLNYKTFRFDDNCLTQTIDQWIRRYLSQTTAGFAFNDYFYLFAGNRVCRMHNTTLRFDDNCLNQTIAQWIGCGNEEIV</sequence>
<dbReference type="AlphaFoldDB" id="A0A7R9KEX1"/>
<protein>
    <submittedName>
        <fullName evidence="1">Uncharacterized protein</fullName>
    </submittedName>
</protein>
<dbReference type="Proteomes" id="UP000759131">
    <property type="component" value="Unassembled WGS sequence"/>
</dbReference>
<dbReference type="EMBL" id="OC855289">
    <property type="protein sequence ID" value="CAD7621679.1"/>
    <property type="molecule type" value="Genomic_DNA"/>
</dbReference>
<gene>
    <name evidence="1" type="ORF">OSB1V03_LOCUS2150</name>
</gene>
<organism evidence="1">
    <name type="scientific">Medioppia subpectinata</name>
    <dbReference type="NCBI Taxonomy" id="1979941"/>
    <lineage>
        <taxon>Eukaryota</taxon>
        <taxon>Metazoa</taxon>
        <taxon>Ecdysozoa</taxon>
        <taxon>Arthropoda</taxon>
        <taxon>Chelicerata</taxon>
        <taxon>Arachnida</taxon>
        <taxon>Acari</taxon>
        <taxon>Acariformes</taxon>
        <taxon>Sarcoptiformes</taxon>
        <taxon>Oribatida</taxon>
        <taxon>Brachypylina</taxon>
        <taxon>Oppioidea</taxon>
        <taxon>Oppiidae</taxon>
        <taxon>Medioppia</taxon>
    </lineage>
</organism>
<accession>A0A7R9KEX1</accession>
<keyword evidence="2" id="KW-1185">Reference proteome</keyword>
<reference evidence="1" key="1">
    <citation type="submission" date="2020-11" db="EMBL/GenBank/DDBJ databases">
        <authorList>
            <person name="Tran Van P."/>
        </authorList>
    </citation>
    <scope>NUCLEOTIDE SEQUENCE</scope>
</reference>
<dbReference type="EMBL" id="CAJPIZ010000714">
    <property type="protein sequence ID" value="CAG2102109.1"/>
    <property type="molecule type" value="Genomic_DNA"/>
</dbReference>
<dbReference type="SUPFAM" id="SSF50923">
    <property type="entry name" value="Hemopexin-like domain"/>
    <property type="match status" value="1"/>
</dbReference>
<dbReference type="InterPro" id="IPR036375">
    <property type="entry name" value="Hemopexin-like_dom_sf"/>
</dbReference>
<dbReference type="Gene3D" id="2.110.10.10">
    <property type="entry name" value="Hemopexin-like domain"/>
    <property type="match status" value="1"/>
</dbReference>
<proteinExistence type="predicted"/>